<organism evidence="2">
    <name type="scientific">viral metagenome</name>
    <dbReference type="NCBI Taxonomy" id="1070528"/>
    <lineage>
        <taxon>unclassified sequences</taxon>
        <taxon>metagenomes</taxon>
        <taxon>organismal metagenomes</taxon>
    </lineage>
</organism>
<keyword evidence="1" id="KW-0812">Transmembrane</keyword>
<keyword evidence="1" id="KW-1133">Transmembrane helix</keyword>
<evidence type="ECO:0000313" key="2">
    <source>
        <dbReference type="EMBL" id="QHT36548.1"/>
    </source>
</evidence>
<protein>
    <submittedName>
        <fullName evidence="2">Uncharacterized protein</fullName>
    </submittedName>
</protein>
<dbReference type="EMBL" id="MN738745">
    <property type="protein sequence ID" value="QHT36548.1"/>
    <property type="molecule type" value="Genomic_DNA"/>
</dbReference>
<accession>A0A6C0F4P4</accession>
<keyword evidence="1" id="KW-0472">Membrane</keyword>
<evidence type="ECO:0000256" key="1">
    <source>
        <dbReference type="SAM" id="Phobius"/>
    </source>
</evidence>
<reference evidence="2" key="1">
    <citation type="journal article" date="2020" name="Nature">
        <title>Giant virus diversity and host interactions through global metagenomics.</title>
        <authorList>
            <person name="Schulz F."/>
            <person name="Roux S."/>
            <person name="Paez-Espino D."/>
            <person name="Jungbluth S."/>
            <person name="Walsh D.A."/>
            <person name="Denef V.J."/>
            <person name="McMahon K.D."/>
            <person name="Konstantinidis K.T."/>
            <person name="Eloe-Fadrosh E.A."/>
            <person name="Kyrpides N.C."/>
            <person name="Woyke T."/>
        </authorList>
    </citation>
    <scope>NUCLEOTIDE SEQUENCE</scope>
    <source>
        <strain evidence="2">GVMAG-S-ERX555931-87</strain>
    </source>
</reference>
<feature type="transmembrane region" description="Helical" evidence="1">
    <location>
        <begin position="29"/>
        <end position="54"/>
    </location>
</feature>
<sequence length="56" mass="6801">MSNYEEVSNYEEEMIKKSMKKNQEELDKLCNRVCLCIGWFLVIGLFVYTIYIIYKH</sequence>
<name>A0A6C0F4P4_9ZZZZ</name>
<dbReference type="AlphaFoldDB" id="A0A6C0F4P4"/>
<proteinExistence type="predicted"/>